<dbReference type="Proteomes" id="UP000003936">
    <property type="component" value="Chromosome"/>
</dbReference>
<dbReference type="EC" id="3.4.21.53" evidence="2"/>
<sequence length="583" mass="65415">MTNKKLAWKHLLPDLASFKEVFEKPFSPLTSPLETIQARLTDGLTRFCYAHSPNRFMVLMAQEEEEYLQLISETVKQILPESDQPVGSRYIVSGMNVSEQPAINVDDNFAARSTCVWEAWVEYERLFGTLSYYHDTINLHPGLVHRVNGGVLIVGARTIISQPFLWLRLKRMILQQRFDWHPADERRPLPVSVPSMPLNLRLIVVGDREGLAALNNVEPELMCLALYGEFESELRTSDAQKMTQWCTWVNTLAQRQGLPLLSADAWPALVRQSVRFSGDKCQLPLCPQWIIRRLKEAALHSSQQELTGSAFTESKRNRMWRESYLIERMQYEITEGQIVVATEGQVVGQVNALSVLDCPGHPLAFGAPLRISCVVHGGDGEINDIERKVELGGNLHAKSMLIMQAFLISALDLKQQFPFSASLVFEQSYGEVDGDSAALAAGVALISALADQPINQQMAVTGSVDQFGHVQAIGGINEKIEGFFSLCQARELTGKQGVILPSANVRHLCLNDDVIEAVRTGDFSLWAVRTIDEALEILISMPFNHEKHPSLLAAIRKRIANINLHEGQRFPWGLRCLNWLKDR</sequence>
<dbReference type="GO" id="GO:0006508">
    <property type="term" value="P:proteolysis"/>
    <property type="evidence" value="ECO:0007669"/>
    <property type="project" value="UniProtKB-KW"/>
</dbReference>
<dbReference type="GO" id="GO:0005524">
    <property type="term" value="F:ATP binding"/>
    <property type="evidence" value="ECO:0007669"/>
    <property type="project" value="InterPro"/>
</dbReference>
<dbReference type="STRING" id="1199245.A359_04320"/>
<dbReference type="OrthoDB" id="9758568at2"/>
<dbReference type="PRINTS" id="PR00830">
    <property type="entry name" value="ENDOLAPTASE"/>
</dbReference>
<keyword evidence="2" id="KW-0378">Hydrolase</keyword>
<dbReference type="AlphaFoldDB" id="J3TXD6"/>
<dbReference type="InterPro" id="IPR041699">
    <property type="entry name" value="AAA_32"/>
</dbReference>
<dbReference type="InterPro" id="IPR027065">
    <property type="entry name" value="Lon_Prtase"/>
</dbReference>
<name>J3TXD6_9ENTR</name>
<dbReference type="GO" id="GO:0004176">
    <property type="term" value="F:ATP-dependent peptidase activity"/>
    <property type="evidence" value="ECO:0007669"/>
    <property type="project" value="UniProtKB-UniRule"/>
</dbReference>
<comment type="catalytic activity">
    <reaction evidence="2">
        <text>Hydrolysis of proteins in presence of ATP.</text>
        <dbReference type="EC" id="3.4.21.53"/>
    </reaction>
</comment>
<accession>J3TXD6</accession>
<dbReference type="GO" id="GO:0004252">
    <property type="term" value="F:serine-type endopeptidase activity"/>
    <property type="evidence" value="ECO:0007669"/>
    <property type="project" value="UniProtKB-UniRule"/>
</dbReference>
<gene>
    <name evidence="4" type="ORF">A359_04320</name>
</gene>
<protein>
    <recommendedName>
        <fullName evidence="2">endopeptidase La</fullName>
        <ecNumber evidence="2">3.4.21.53</ecNumber>
    </recommendedName>
</protein>
<dbReference type="Gene3D" id="3.30.230.10">
    <property type="match status" value="1"/>
</dbReference>
<keyword evidence="5" id="KW-1185">Reference proteome</keyword>
<dbReference type="Gene3D" id="3.40.50.300">
    <property type="entry name" value="P-loop containing nucleotide triphosphate hydrolases"/>
    <property type="match status" value="1"/>
</dbReference>
<dbReference type="EMBL" id="CP003546">
    <property type="protein sequence ID" value="AFP84825.1"/>
    <property type="molecule type" value="Genomic_DNA"/>
</dbReference>
<reference evidence="4 5" key="1">
    <citation type="journal article" date="2012" name="Mol. Biol. Evol.">
        <title>Genome reduction and co-evolution between the primary and secondary bacterial symbionts of psyllids.</title>
        <authorList>
            <person name="Sloan D.B."/>
            <person name="Moran N.A."/>
        </authorList>
    </citation>
    <scope>NUCLEOTIDE SEQUENCE [LARGE SCALE GENOMIC DNA]</scope>
    <source>
        <strain evidence="4">Ceuc_S</strain>
    </source>
</reference>
<evidence type="ECO:0000259" key="3">
    <source>
        <dbReference type="PROSITE" id="PS51786"/>
    </source>
</evidence>
<dbReference type="InterPro" id="IPR014721">
    <property type="entry name" value="Ribsml_uS5_D2-typ_fold_subgr"/>
</dbReference>
<dbReference type="SUPFAM" id="SSF54211">
    <property type="entry name" value="Ribosomal protein S5 domain 2-like"/>
    <property type="match status" value="1"/>
</dbReference>
<organism evidence="4 5">
    <name type="scientific">secondary endosymbiont of Ctenarytaina eucalypti</name>
    <dbReference type="NCBI Taxonomy" id="1199245"/>
    <lineage>
        <taxon>Bacteria</taxon>
        <taxon>Pseudomonadati</taxon>
        <taxon>Pseudomonadota</taxon>
        <taxon>Gammaproteobacteria</taxon>
        <taxon>Enterobacterales</taxon>
        <taxon>Enterobacteriaceae</taxon>
        <taxon>aphid secondary symbionts</taxon>
    </lineage>
</organism>
<feature type="active site" evidence="2">
    <location>
        <position position="436"/>
    </location>
</feature>
<evidence type="ECO:0000313" key="4">
    <source>
        <dbReference type="EMBL" id="AFP84825.1"/>
    </source>
</evidence>
<dbReference type="PANTHER" id="PTHR10046">
    <property type="entry name" value="ATP DEPENDENT LON PROTEASE FAMILY MEMBER"/>
    <property type="match status" value="1"/>
</dbReference>
<comment type="similarity">
    <text evidence="2">Belongs to the peptidase S16 family.</text>
</comment>
<dbReference type="Pfam" id="PF05362">
    <property type="entry name" value="Lon_C"/>
    <property type="match status" value="1"/>
</dbReference>
<feature type="active site" evidence="2">
    <location>
        <position position="479"/>
    </location>
</feature>
<evidence type="ECO:0000256" key="2">
    <source>
        <dbReference type="PROSITE-ProRule" id="PRU01122"/>
    </source>
</evidence>
<dbReference type="InterPro" id="IPR027417">
    <property type="entry name" value="P-loop_NTPase"/>
</dbReference>
<dbReference type="RefSeq" id="WP_014888123.1">
    <property type="nucleotide sequence ID" value="NC_018419.1"/>
</dbReference>
<dbReference type="InterPro" id="IPR020568">
    <property type="entry name" value="Ribosomal_Su5_D2-typ_SF"/>
</dbReference>
<evidence type="ECO:0000256" key="1">
    <source>
        <dbReference type="ARBA" id="ARBA00022670"/>
    </source>
</evidence>
<dbReference type="InterPro" id="IPR008269">
    <property type="entry name" value="Lon_proteolytic"/>
</dbReference>
<keyword evidence="1 2" id="KW-0645">Protease</keyword>
<dbReference type="Pfam" id="PF13654">
    <property type="entry name" value="AAA_32"/>
    <property type="match status" value="1"/>
</dbReference>
<feature type="domain" description="Lon proteolytic" evidence="3">
    <location>
        <begin position="344"/>
        <end position="541"/>
    </location>
</feature>
<keyword evidence="2" id="KW-0720">Serine protease</keyword>
<dbReference type="PATRIC" id="fig|1199245.3.peg.513"/>
<dbReference type="PROSITE" id="PS51786">
    <property type="entry name" value="LON_PROTEOLYTIC"/>
    <property type="match status" value="1"/>
</dbReference>
<proteinExistence type="inferred from homology"/>
<evidence type="ECO:0000313" key="5">
    <source>
        <dbReference type="Proteomes" id="UP000003936"/>
    </source>
</evidence>
<dbReference type="KEGG" id="sect:A359_04320"/>
<dbReference type="GO" id="GO:0030163">
    <property type="term" value="P:protein catabolic process"/>
    <property type="evidence" value="ECO:0007669"/>
    <property type="project" value="InterPro"/>
</dbReference>
<dbReference type="HOGENOM" id="CLU_014785_2_0_6"/>